<comment type="caution">
    <text evidence="3">The sequence shown here is derived from an EMBL/GenBank/DDBJ whole genome shotgun (WGS) entry which is preliminary data.</text>
</comment>
<dbReference type="BioCyc" id="LBOR1193007:G11KN-4109-MONOMER"/>
<sequence>MQIMGPTGKEIAKRMNLDSYSLFDPEVSIEMGARFLRYLVASNGNSLQWASIAYNGGPGNLRKWKRNHYRGDFNHFLEELPIKEPRDYCRIVSSNYYNYQNLRKYKNL</sequence>
<dbReference type="SUPFAM" id="SSF53955">
    <property type="entry name" value="Lysozyme-like"/>
    <property type="match status" value="1"/>
</dbReference>
<organism evidence="3 4">
    <name type="scientific">Leptospira borgpetersenii str. 200701203</name>
    <dbReference type="NCBI Taxonomy" id="1193007"/>
    <lineage>
        <taxon>Bacteria</taxon>
        <taxon>Pseudomonadati</taxon>
        <taxon>Spirochaetota</taxon>
        <taxon>Spirochaetia</taxon>
        <taxon>Leptospirales</taxon>
        <taxon>Leptospiraceae</taxon>
        <taxon>Leptospira</taxon>
    </lineage>
</organism>
<evidence type="ECO:0000259" key="2">
    <source>
        <dbReference type="Pfam" id="PF01464"/>
    </source>
</evidence>
<comment type="similarity">
    <text evidence="1">Belongs to the transglycosylase Slt family.</text>
</comment>
<dbReference type="Pfam" id="PF01464">
    <property type="entry name" value="SLT"/>
    <property type="match status" value="1"/>
</dbReference>
<protein>
    <submittedName>
        <fullName evidence="3">Transglycosylase SLT domain protein</fullName>
    </submittedName>
</protein>
<dbReference type="Gene3D" id="1.10.530.10">
    <property type="match status" value="1"/>
</dbReference>
<gene>
    <name evidence="3" type="ORF">LEP1GSC123_2825</name>
</gene>
<evidence type="ECO:0000313" key="4">
    <source>
        <dbReference type="Proteomes" id="UP000011783"/>
    </source>
</evidence>
<dbReference type="PANTHER" id="PTHR37423:SF2">
    <property type="entry name" value="MEMBRANE-BOUND LYTIC MUREIN TRANSGLYCOSYLASE C"/>
    <property type="match status" value="1"/>
</dbReference>
<accession>M3HP86</accession>
<dbReference type="InterPro" id="IPR008258">
    <property type="entry name" value="Transglycosylase_SLT_dom_1"/>
</dbReference>
<feature type="domain" description="Transglycosylase SLT" evidence="2">
    <location>
        <begin position="1"/>
        <end position="75"/>
    </location>
</feature>
<evidence type="ECO:0000256" key="1">
    <source>
        <dbReference type="ARBA" id="ARBA00007734"/>
    </source>
</evidence>
<proteinExistence type="inferred from homology"/>
<name>M3HP86_LEPBO</name>
<dbReference type="Proteomes" id="UP000011783">
    <property type="component" value="Unassembled WGS sequence"/>
</dbReference>
<reference evidence="3 4" key="1">
    <citation type="submission" date="2013-01" db="EMBL/GenBank/DDBJ databases">
        <authorList>
            <person name="Harkins D.M."/>
            <person name="Durkin A.S."/>
            <person name="Brinkac L.M."/>
            <person name="Haft D.H."/>
            <person name="Selengut J.D."/>
            <person name="Sanka R."/>
            <person name="DePew J."/>
            <person name="Purushe J."/>
            <person name="Picardeau M."/>
            <person name="Werts C."/>
            <person name="Goarant C."/>
            <person name="Vinetz J.M."/>
            <person name="Sutton G.G."/>
            <person name="Nierman W.C."/>
            <person name="Fouts D.E."/>
        </authorList>
    </citation>
    <scope>NUCLEOTIDE SEQUENCE [LARGE SCALE GENOMIC DNA]</scope>
    <source>
        <strain evidence="3 4">200701203</strain>
    </source>
</reference>
<dbReference type="PANTHER" id="PTHR37423">
    <property type="entry name" value="SOLUBLE LYTIC MUREIN TRANSGLYCOSYLASE-RELATED"/>
    <property type="match status" value="1"/>
</dbReference>
<dbReference type="EMBL" id="AKWO02000057">
    <property type="protein sequence ID" value="EMF99880.1"/>
    <property type="molecule type" value="Genomic_DNA"/>
</dbReference>
<dbReference type="InterPro" id="IPR023346">
    <property type="entry name" value="Lysozyme-like_dom_sf"/>
</dbReference>
<dbReference type="AlphaFoldDB" id="M3HP86"/>
<evidence type="ECO:0000313" key="3">
    <source>
        <dbReference type="EMBL" id="EMF99880.1"/>
    </source>
</evidence>